<sequence>MMTKTAALYKELTGDSSIHAAAHAITHLLPRITADAIIHNNGCVTGEVTKAIMESNPPERIEATDRNQYMIYGCREFAIAGNWPVEATV</sequence>
<protein>
    <submittedName>
        <fullName evidence="1">Uncharacterized protein</fullName>
    </submittedName>
</protein>
<keyword evidence="2" id="KW-1185">Reference proteome</keyword>
<evidence type="ECO:0000313" key="1">
    <source>
        <dbReference type="EMBL" id="TGO72996.1"/>
    </source>
</evidence>
<organism evidence="1 2">
    <name type="scientific">Botrytis elliptica</name>
    <dbReference type="NCBI Taxonomy" id="278938"/>
    <lineage>
        <taxon>Eukaryota</taxon>
        <taxon>Fungi</taxon>
        <taxon>Dikarya</taxon>
        <taxon>Ascomycota</taxon>
        <taxon>Pezizomycotina</taxon>
        <taxon>Leotiomycetes</taxon>
        <taxon>Helotiales</taxon>
        <taxon>Sclerotiniaceae</taxon>
        <taxon>Botrytis</taxon>
    </lineage>
</organism>
<dbReference type="AlphaFoldDB" id="A0A4Z1JHM5"/>
<gene>
    <name evidence="1" type="ORF">BELL_0400g00030</name>
</gene>
<evidence type="ECO:0000313" key="2">
    <source>
        <dbReference type="Proteomes" id="UP000297229"/>
    </source>
</evidence>
<dbReference type="OrthoDB" id="3550507at2759"/>
<proteinExistence type="predicted"/>
<dbReference type="Proteomes" id="UP000297229">
    <property type="component" value="Unassembled WGS sequence"/>
</dbReference>
<dbReference type="STRING" id="278938.A0A4Z1JHM5"/>
<comment type="caution">
    <text evidence="1">The sequence shown here is derived from an EMBL/GenBank/DDBJ whole genome shotgun (WGS) entry which is preliminary data.</text>
</comment>
<dbReference type="EMBL" id="PQXM01000398">
    <property type="protein sequence ID" value="TGO72996.1"/>
    <property type="molecule type" value="Genomic_DNA"/>
</dbReference>
<name>A0A4Z1JHM5_9HELO</name>
<reference evidence="1 2" key="1">
    <citation type="submission" date="2017-12" db="EMBL/GenBank/DDBJ databases">
        <title>Comparative genomics of Botrytis spp.</title>
        <authorList>
            <person name="Valero-Jimenez C.A."/>
            <person name="Tapia P."/>
            <person name="Veloso J."/>
            <person name="Silva-Moreno E."/>
            <person name="Staats M."/>
            <person name="Valdes J.H."/>
            <person name="Van Kan J.A.L."/>
        </authorList>
    </citation>
    <scope>NUCLEOTIDE SEQUENCE [LARGE SCALE GENOMIC DNA]</scope>
    <source>
        <strain evidence="1 2">Be9601</strain>
    </source>
</reference>
<accession>A0A4Z1JHM5</accession>